<gene>
    <name evidence="8" type="primary">ybeY</name>
    <name evidence="9" type="ORF">A1D18_03640</name>
</gene>
<sequence>MRKTKAKEKRIKITIQTVTSHTFIPSRYFLQQWVNKAFSNKIGSSAVNIRLVSKKESAELNNFYRHKKGPTNILSFPFEPPPKISSPFLGDLVICAMLVNQEAKQQAKTRLAHWAHLVIHGCLHLIGYDHIYNKEATQMETIEIQLLKELGYENPYI</sequence>
<dbReference type="InterPro" id="IPR002036">
    <property type="entry name" value="YbeY"/>
</dbReference>
<feature type="binding site" evidence="8">
    <location>
        <position position="124"/>
    </location>
    <ligand>
        <name>Zn(2+)</name>
        <dbReference type="ChEBI" id="CHEBI:29105"/>
        <note>catalytic</note>
    </ligand>
</feature>
<comment type="caution">
    <text evidence="9">The sequence shown here is derived from an EMBL/GenBank/DDBJ whole genome shotgun (WGS) entry which is preliminary data.</text>
</comment>
<reference evidence="9 10" key="1">
    <citation type="submission" date="2016-03" db="EMBL/GenBank/DDBJ databases">
        <title>Comparative genomics of Rickettsiella.</title>
        <authorList>
            <person name="Chandler C."/>
            <person name="Wang Y."/>
        </authorList>
    </citation>
    <scope>NUCLEOTIDE SEQUENCE [LARGE SCALE GENOMIC DNA]</scope>
    <source>
        <strain evidence="9 10">RCFS May 2013</strain>
    </source>
</reference>
<dbReference type="GO" id="GO:0004521">
    <property type="term" value="F:RNA endonuclease activity"/>
    <property type="evidence" value="ECO:0007669"/>
    <property type="project" value="UniProtKB-UniRule"/>
</dbReference>
<dbReference type="EC" id="3.1.-.-" evidence="8"/>
<keyword evidence="2 8" id="KW-0690">Ribosome biogenesis</keyword>
<keyword evidence="8" id="KW-0963">Cytoplasm</keyword>
<dbReference type="RefSeq" id="WP_071662458.1">
    <property type="nucleotide sequence ID" value="NZ_LUKY01000032.1"/>
</dbReference>
<keyword evidence="6 8" id="KW-0378">Hydrolase</keyword>
<feature type="binding site" evidence="8">
    <location>
        <position position="120"/>
    </location>
    <ligand>
        <name>Zn(2+)</name>
        <dbReference type="ChEBI" id="CHEBI:29105"/>
        <note>catalytic</note>
    </ligand>
</feature>
<keyword evidence="3 8" id="KW-0540">Nuclease</keyword>
<dbReference type="AlphaFoldDB" id="A0A1J8NMB7"/>
<comment type="cofactor">
    <cofactor evidence="8">
        <name>Zn(2+)</name>
        <dbReference type="ChEBI" id="CHEBI:29105"/>
    </cofactor>
    <text evidence="8">Binds 1 zinc ion.</text>
</comment>
<keyword evidence="10" id="KW-1185">Reference proteome</keyword>
<keyword evidence="7 8" id="KW-0862">Zinc</keyword>
<dbReference type="InterPro" id="IPR023091">
    <property type="entry name" value="MetalPrtase_cat_dom_sf_prd"/>
</dbReference>
<evidence type="ECO:0000256" key="7">
    <source>
        <dbReference type="ARBA" id="ARBA00022833"/>
    </source>
</evidence>
<dbReference type="PANTHER" id="PTHR46986">
    <property type="entry name" value="ENDORIBONUCLEASE YBEY, CHLOROPLASTIC"/>
    <property type="match status" value="1"/>
</dbReference>
<accession>A0A1J8NMB7</accession>
<dbReference type="GO" id="GO:0004222">
    <property type="term" value="F:metalloendopeptidase activity"/>
    <property type="evidence" value="ECO:0007669"/>
    <property type="project" value="InterPro"/>
</dbReference>
<feature type="binding site" evidence="8">
    <location>
        <position position="130"/>
    </location>
    <ligand>
        <name>Zn(2+)</name>
        <dbReference type="ChEBI" id="CHEBI:29105"/>
        <note>catalytic</note>
    </ligand>
</feature>
<keyword evidence="5 8" id="KW-0255">Endonuclease</keyword>
<evidence type="ECO:0000256" key="5">
    <source>
        <dbReference type="ARBA" id="ARBA00022759"/>
    </source>
</evidence>
<dbReference type="GO" id="GO:0008270">
    <property type="term" value="F:zinc ion binding"/>
    <property type="evidence" value="ECO:0007669"/>
    <property type="project" value="UniProtKB-UniRule"/>
</dbReference>
<dbReference type="STRING" id="1225476.A1D18_03640"/>
<dbReference type="HAMAP" id="MF_00009">
    <property type="entry name" value="Endoribonucl_YbeY"/>
    <property type="match status" value="1"/>
</dbReference>
<evidence type="ECO:0000313" key="10">
    <source>
        <dbReference type="Proteomes" id="UP000183924"/>
    </source>
</evidence>
<dbReference type="EMBL" id="LUKY01000032">
    <property type="protein sequence ID" value="OIZ95198.1"/>
    <property type="molecule type" value="Genomic_DNA"/>
</dbReference>
<evidence type="ECO:0000313" key="9">
    <source>
        <dbReference type="EMBL" id="OIZ95198.1"/>
    </source>
</evidence>
<dbReference type="PANTHER" id="PTHR46986:SF1">
    <property type="entry name" value="ENDORIBONUCLEASE YBEY, CHLOROPLASTIC"/>
    <property type="match status" value="1"/>
</dbReference>
<dbReference type="NCBIfam" id="TIGR00043">
    <property type="entry name" value="rRNA maturation RNase YbeY"/>
    <property type="match status" value="1"/>
</dbReference>
<evidence type="ECO:0000256" key="6">
    <source>
        <dbReference type="ARBA" id="ARBA00022801"/>
    </source>
</evidence>
<dbReference type="Proteomes" id="UP000183924">
    <property type="component" value="Unassembled WGS sequence"/>
</dbReference>
<comment type="similarity">
    <text evidence="1 8">Belongs to the endoribonuclease YbeY family.</text>
</comment>
<dbReference type="Pfam" id="PF02130">
    <property type="entry name" value="YbeY"/>
    <property type="match status" value="1"/>
</dbReference>
<evidence type="ECO:0000256" key="1">
    <source>
        <dbReference type="ARBA" id="ARBA00010875"/>
    </source>
</evidence>
<dbReference type="GO" id="GO:0005737">
    <property type="term" value="C:cytoplasm"/>
    <property type="evidence" value="ECO:0007669"/>
    <property type="project" value="UniProtKB-SubCell"/>
</dbReference>
<evidence type="ECO:0000256" key="8">
    <source>
        <dbReference type="HAMAP-Rule" id="MF_00009"/>
    </source>
</evidence>
<dbReference type="InterPro" id="IPR020549">
    <property type="entry name" value="YbeY_CS"/>
</dbReference>
<evidence type="ECO:0000256" key="4">
    <source>
        <dbReference type="ARBA" id="ARBA00022723"/>
    </source>
</evidence>
<evidence type="ECO:0000256" key="3">
    <source>
        <dbReference type="ARBA" id="ARBA00022722"/>
    </source>
</evidence>
<keyword evidence="4 8" id="KW-0479">Metal-binding</keyword>
<protein>
    <recommendedName>
        <fullName evidence="8">Endoribonuclease YbeY</fullName>
        <ecNumber evidence="8">3.1.-.-</ecNumber>
    </recommendedName>
</protein>
<dbReference type="GO" id="GO:0006364">
    <property type="term" value="P:rRNA processing"/>
    <property type="evidence" value="ECO:0007669"/>
    <property type="project" value="UniProtKB-UniRule"/>
</dbReference>
<dbReference type="OrthoDB" id="9807740at2"/>
<dbReference type="SUPFAM" id="SSF55486">
    <property type="entry name" value="Metalloproteases ('zincins'), catalytic domain"/>
    <property type="match status" value="1"/>
</dbReference>
<dbReference type="PROSITE" id="PS01306">
    <property type="entry name" value="UPF0054"/>
    <property type="match status" value="1"/>
</dbReference>
<dbReference type="Gene3D" id="3.40.390.30">
    <property type="entry name" value="Metalloproteases ('zincins'), catalytic domain"/>
    <property type="match status" value="1"/>
</dbReference>
<evidence type="ECO:0000256" key="2">
    <source>
        <dbReference type="ARBA" id="ARBA00022517"/>
    </source>
</evidence>
<keyword evidence="8" id="KW-0698">rRNA processing</keyword>
<name>A0A1J8NMB7_9COXI</name>
<proteinExistence type="inferred from homology"/>
<comment type="function">
    <text evidence="8">Single strand-specific metallo-endoribonuclease involved in late-stage 70S ribosome quality control and in maturation of the 3' terminus of the 16S rRNA.</text>
</comment>
<comment type="subcellular location">
    <subcellularLocation>
        <location evidence="8">Cytoplasm</location>
    </subcellularLocation>
</comment>
<organism evidence="9 10">
    <name type="scientific">Candidatus Rickettsiella isopodorum</name>
    <dbReference type="NCBI Taxonomy" id="1225476"/>
    <lineage>
        <taxon>Bacteria</taxon>
        <taxon>Pseudomonadati</taxon>
        <taxon>Pseudomonadota</taxon>
        <taxon>Gammaproteobacteria</taxon>
        <taxon>Legionellales</taxon>
        <taxon>Coxiellaceae</taxon>
        <taxon>Rickettsiella</taxon>
    </lineage>
</organism>